<evidence type="ECO:0000313" key="2">
    <source>
        <dbReference type="Proteomes" id="UP000658720"/>
    </source>
</evidence>
<dbReference type="EMBL" id="JADEVV010000066">
    <property type="protein sequence ID" value="MBE9255496.1"/>
    <property type="molecule type" value="Genomic_DNA"/>
</dbReference>
<protein>
    <submittedName>
        <fullName evidence="1">BrnT family toxin</fullName>
    </submittedName>
</protein>
<dbReference type="InterPro" id="IPR038573">
    <property type="entry name" value="BrnT_sf"/>
</dbReference>
<sequence length="98" mass="11462">MDVNFCFNGIQFIWNEGKARINPLNHDGITFEQAVEAFFDPMLVVVDASRNDEAREAVIGLDRRWNLLYVVFIERENEAIRIISARKATRQERDLYEA</sequence>
<reference evidence="1 2" key="1">
    <citation type="submission" date="2020-10" db="EMBL/GenBank/DDBJ databases">
        <authorList>
            <person name="Castelo-Branco R."/>
            <person name="Eusebio N."/>
            <person name="Adriana R."/>
            <person name="Vieira A."/>
            <person name="Brugerolle De Fraissinette N."/>
            <person name="Rezende De Castro R."/>
            <person name="Schneider M.P."/>
            <person name="Vasconcelos V."/>
            <person name="Leao P.N."/>
        </authorList>
    </citation>
    <scope>NUCLEOTIDE SEQUENCE [LARGE SCALE GENOMIC DNA]</scope>
    <source>
        <strain evidence="1 2">LEGE 00031</strain>
    </source>
</reference>
<dbReference type="Gene3D" id="3.10.450.530">
    <property type="entry name" value="Ribonuclease toxin, BrnT, of type II toxin-antitoxin system"/>
    <property type="match status" value="1"/>
</dbReference>
<dbReference type="Pfam" id="PF04365">
    <property type="entry name" value="BrnT_toxin"/>
    <property type="match status" value="1"/>
</dbReference>
<dbReference type="Proteomes" id="UP000658720">
    <property type="component" value="Unassembled WGS sequence"/>
</dbReference>
<organism evidence="1 2">
    <name type="scientific">Synechocystis salina LEGE 00031</name>
    <dbReference type="NCBI Taxonomy" id="1828736"/>
    <lineage>
        <taxon>Bacteria</taxon>
        <taxon>Bacillati</taxon>
        <taxon>Cyanobacteriota</taxon>
        <taxon>Cyanophyceae</taxon>
        <taxon>Synechococcales</taxon>
        <taxon>Merismopediaceae</taxon>
        <taxon>Synechocystis</taxon>
    </lineage>
</organism>
<evidence type="ECO:0000313" key="1">
    <source>
        <dbReference type="EMBL" id="MBE9255496.1"/>
    </source>
</evidence>
<gene>
    <name evidence="1" type="ORF">IQ217_16975</name>
</gene>
<comment type="caution">
    <text evidence="1">The sequence shown here is derived from an EMBL/GenBank/DDBJ whole genome shotgun (WGS) entry which is preliminary data.</text>
</comment>
<accession>A0ABR9VVW3</accession>
<dbReference type="InterPro" id="IPR007460">
    <property type="entry name" value="BrnT_toxin"/>
</dbReference>
<keyword evidence="2" id="KW-1185">Reference proteome</keyword>
<proteinExistence type="predicted"/>
<name>A0ABR9VVW3_9SYNC</name>
<dbReference type="RefSeq" id="WP_190598063.1">
    <property type="nucleotide sequence ID" value="NZ_JADEVV010000066.1"/>
</dbReference>